<sequence>MSESRSIVSRAFDAAEAAALPVLDRVGKLVDAGVQTVAPGAALERARNRKVLAAVTTSGSAAYEGARPSRKRKFHSNTQSGDALSRTSAVALRNQARHLERNSDVVTGVLDKLVDFSVGANGIMVEPMPRDRNGDIHSDFAKLLRTEWDRWSEHPEVTGQHDRGQAERLAQRTHFRDGEVLGQLVQGPRSDGPYLGDIPLAVELLEPDVLPHDFDDFAQNIRQGIARNDWGRPTAYHVYRGHPGDMWKLGDIRTKEVPAASMLHHAHVTRIGQLRGISALASVIPRLQDIHEYEDSERLANKMAADLVLKITRGAPEMWGSGDGTSTYDPLEPPIFRMDGGMVVANTGPGEDAEFFNSGRPNNQAVDWVNGMLRRVSGGVGLTYSAVARDYNGTYSAQRQELVENWPHYHALTGRFVARWTRPQYQAFVRWVALVYGVPADLDLSTLADAMYLGPPMPWIDPEREANAKVIMMQACLTSAARVQRELGRSWEDEYQQIKREIDARQAMGITSSADLPQAAVTQAAPTQSEPTPDDGQARTRGQAGHLKAVK</sequence>
<dbReference type="Pfam" id="PF05136">
    <property type="entry name" value="Phage_portal_2"/>
    <property type="match status" value="1"/>
</dbReference>
<evidence type="ECO:0000256" key="1">
    <source>
        <dbReference type="SAM" id="MobiDB-lite"/>
    </source>
</evidence>
<dbReference type="GO" id="GO:0005198">
    <property type="term" value="F:structural molecule activity"/>
    <property type="evidence" value="ECO:0007669"/>
    <property type="project" value="InterPro"/>
</dbReference>
<dbReference type="RefSeq" id="WP_109719983.1">
    <property type="nucleotide sequence ID" value="NZ_QEQK01000006.1"/>
</dbReference>
<dbReference type="OrthoDB" id="622132at2"/>
<organism evidence="2 3">
    <name type="scientific">Abyssibacter profundi</name>
    <dbReference type="NCBI Taxonomy" id="2182787"/>
    <lineage>
        <taxon>Bacteria</taxon>
        <taxon>Pseudomonadati</taxon>
        <taxon>Pseudomonadota</taxon>
        <taxon>Gammaproteobacteria</taxon>
        <taxon>Chromatiales</taxon>
        <taxon>Oceanococcaceae</taxon>
        <taxon>Abyssibacter</taxon>
    </lineage>
</organism>
<dbReference type="EMBL" id="QEQK01000006">
    <property type="protein sequence ID" value="PWN56212.1"/>
    <property type="molecule type" value="Genomic_DNA"/>
</dbReference>
<proteinExistence type="predicted"/>
<evidence type="ECO:0000313" key="3">
    <source>
        <dbReference type="Proteomes" id="UP000251800"/>
    </source>
</evidence>
<dbReference type="InterPro" id="IPR006429">
    <property type="entry name" value="Phage_lambda_portal"/>
</dbReference>
<gene>
    <name evidence="2" type="ORF">DEH80_08035</name>
</gene>
<name>A0A363UL99_9GAMM</name>
<dbReference type="Proteomes" id="UP000251800">
    <property type="component" value="Unassembled WGS sequence"/>
</dbReference>
<feature type="region of interest" description="Disordered" evidence="1">
    <location>
        <begin position="513"/>
        <end position="551"/>
    </location>
</feature>
<dbReference type="AlphaFoldDB" id="A0A363UL99"/>
<reference evidence="2 3" key="1">
    <citation type="submission" date="2018-05" db="EMBL/GenBank/DDBJ databases">
        <title>Abyssibacter profundi OUC007T gen. nov., sp. nov, a marine bacterium isolated from seawater of the Mariana Trench.</title>
        <authorList>
            <person name="Zhou S."/>
        </authorList>
    </citation>
    <scope>NUCLEOTIDE SEQUENCE [LARGE SCALE GENOMIC DNA]</scope>
    <source>
        <strain evidence="2 3">OUC007</strain>
    </source>
</reference>
<feature type="compositionally biased region" description="Low complexity" evidence="1">
    <location>
        <begin position="517"/>
        <end position="528"/>
    </location>
</feature>
<protein>
    <submittedName>
        <fullName evidence="2">Phage portal protein</fullName>
    </submittedName>
</protein>
<keyword evidence="3" id="KW-1185">Reference proteome</keyword>
<accession>A0A363UL99</accession>
<comment type="caution">
    <text evidence="2">The sequence shown here is derived from an EMBL/GenBank/DDBJ whole genome shotgun (WGS) entry which is preliminary data.</text>
</comment>
<feature type="region of interest" description="Disordered" evidence="1">
    <location>
        <begin position="63"/>
        <end position="84"/>
    </location>
</feature>
<dbReference type="GO" id="GO:0019068">
    <property type="term" value="P:virion assembly"/>
    <property type="evidence" value="ECO:0007669"/>
    <property type="project" value="InterPro"/>
</dbReference>
<dbReference type="NCBIfam" id="TIGR01539">
    <property type="entry name" value="portal_lambda"/>
    <property type="match status" value="1"/>
</dbReference>
<evidence type="ECO:0000313" key="2">
    <source>
        <dbReference type="EMBL" id="PWN56212.1"/>
    </source>
</evidence>